<dbReference type="PANTHER" id="PTHR42915">
    <property type="entry name" value="HYPOTHETICAL 460 KDA PROTEIN IN FEUA-SIGW INTERGENIC REGION [PRECURSOR]"/>
    <property type="match status" value="1"/>
</dbReference>
<evidence type="ECO:0000259" key="3">
    <source>
        <dbReference type="Pfam" id="PF20732"/>
    </source>
</evidence>
<feature type="chain" id="PRO_5029643922" evidence="1">
    <location>
        <begin position="20"/>
        <end position="419"/>
    </location>
</feature>
<reference evidence="4 5" key="1">
    <citation type="submission" date="2019-11" db="EMBL/GenBank/DDBJ databases">
        <title>Pedobacter sp. HMF7647 Genome sequencing and assembly.</title>
        <authorList>
            <person name="Kang H."/>
            <person name="Kim H."/>
            <person name="Joh K."/>
        </authorList>
    </citation>
    <scope>NUCLEOTIDE SEQUENCE [LARGE SCALE GENOMIC DNA]</scope>
    <source>
        <strain evidence="4 5">HMF7647</strain>
    </source>
</reference>
<dbReference type="InterPro" id="IPR048503">
    <property type="entry name" value="NamZ_C"/>
</dbReference>
<dbReference type="Gene3D" id="3.90.1150.140">
    <property type="match status" value="1"/>
</dbReference>
<keyword evidence="5" id="KW-1185">Reference proteome</keyword>
<feature type="domain" description="Peptidoglycan beta-N-acetylmuramidase NamZ N-terminal" evidence="2">
    <location>
        <begin position="66"/>
        <end position="264"/>
    </location>
</feature>
<dbReference type="PIRSF" id="PIRSF016719">
    <property type="entry name" value="UCP016719"/>
    <property type="match status" value="1"/>
</dbReference>
<evidence type="ECO:0000259" key="2">
    <source>
        <dbReference type="Pfam" id="PF07075"/>
    </source>
</evidence>
<comment type="caution">
    <text evidence="4">The sequence shown here is derived from an EMBL/GenBank/DDBJ whole genome shotgun (WGS) entry which is preliminary data.</text>
</comment>
<dbReference type="InterPro" id="IPR048502">
    <property type="entry name" value="NamZ_N"/>
</dbReference>
<dbReference type="Gene3D" id="3.40.50.12170">
    <property type="entry name" value="Uncharacterised protein PF07075, DUF1343"/>
    <property type="match status" value="1"/>
</dbReference>
<dbReference type="Pfam" id="PF20732">
    <property type="entry name" value="NamZ_C"/>
    <property type="match status" value="1"/>
</dbReference>
<dbReference type="EMBL" id="WVHT01000010">
    <property type="protein sequence ID" value="MXV52846.1"/>
    <property type="molecule type" value="Genomic_DNA"/>
</dbReference>
<evidence type="ECO:0000256" key="1">
    <source>
        <dbReference type="SAM" id="SignalP"/>
    </source>
</evidence>
<name>A0A7K1YE19_9SPHI</name>
<dbReference type="Proteomes" id="UP000466586">
    <property type="component" value="Unassembled WGS sequence"/>
</dbReference>
<keyword evidence="1" id="KW-0732">Signal</keyword>
<feature type="domain" description="Peptidoglycan beta-N-acetylmuramidase NamZ C-terminal" evidence="3">
    <location>
        <begin position="268"/>
        <end position="418"/>
    </location>
</feature>
<accession>A0A7K1YE19</accession>
<feature type="signal peptide" evidence="1">
    <location>
        <begin position="1"/>
        <end position="19"/>
    </location>
</feature>
<dbReference type="Pfam" id="PF07075">
    <property type="entry name" value="NamZ_N"/>
    <property type="match status" value="1"/>
</dbReference>
<sequence>MKKIGVLLLTALSFKSLNAQVVLGTGVPDPRKVNVNAIDKPAIKGKIITGADQTASYLPLLKGKKIGMVVNPTSIIGSKPSVDSLVALGVSVVKIFGPEHGFRGNASNGAKVDNSVDEKTGIPVISLYGKHEKPTKEELADVDLMIFDVQDVGARFYTYINTLARVMEACAENNKELIIFDRPNPNGFSVDGPILDMSLKSGIGQFPIPITHGLTIGEFAQMLNGEGWLTNKAQCKIRVIKVANYAHNMHYTLPVKPSPNLNSQQSIILYPTLCLFEGTVISQGRGTQFPFTVLGNPELKGKYKFSFTPVSLPGMSETPLHQDKACYGIDYRKYNLNNIYKSGKINIQWMIDFYKAYPYKEKFFDYKQSNQMGNIDKLAGTKDFKEQIIAGKTEAQIRESWEPGLSRYKLMRKKYLLYQ</sequence>
<dbReference type="AlphaFoldDB" id="A0A7K1YE19"/>
<dbReference type="InterPro" id="IPR008302">
    <property type="entry name" value="NamZ"/>
</dbReference>
<dbReference type="GO" id="GO:0033922">
    <property type="term" value="F:peptidoglycan beta-N-acetylmuramidase activity"/>
    <property type="evidence" value="ECO:0007669"/>
    <property type="project" value="InterPro"/>
</dbReference>
<evidence type="ECO:0000313" key="4">
    <source>
        <dbReference type="EMBL" id="MXV52846.1"/>
    </source>
</evidence>
<protein>
    <submittedName>
        <fullName evidence="4">DUF1343 domain-containing protein</fullName>
    </submittedName>
</protein>
<evidence type="ECO:0000313" key="5">
    <source>
        <dbReference type="Proteomes" id="UP000466586"/>
    </source>
</evidence>
<gene>
    <name evidence="4" type="ORF">GS399_17880</name>
</gene>
<dbReference type="PANTHER" id="PTHR42915:SF1">
    <property type="entry name" value="PEPTIDOGLYCAN BETA-N-ACETYLMURAMIDASE NAMZ"/>
    <property type="match status" value="1"/>
</dbReference>
<organism evidence="4 5">
    <name type="scientific">Hufsiella arboris</name>
    <dbReference type="NCBI Taxonomy" id="2695275"/>
    <lineage>
        <taxon>Bacteria</taxon>
        <taxon>Pseudomonadati</taxon>
        <taxon>Bacteroidota</taxon>
        <taxon>Sphingobacteriia</taxon>
        <taxon>Sphingobacteriales</taxon>
        <taxon>Sphingobacteriaceae</taxon>
        <taxon>Hufsiella</taxon>
    </lineage>
</organism>
<dbReference type="RefSeq" id="WP_160846023.1">
    <property type="nucleotide sequence ID" value="NZ_WVHT01000010.1"/>
</dbReference>
<proteinExistence type="predicted"/>